<evidence type="ECO:0000313" key="4">
    <source>
        <dbReference type="Proteomes" id="UP000294166"/>
    </source>
</evidence>
<dbReference type="Proteomes" id="UP000294063">
    <property type="component" value="Unassembled WGS sequence"/>
</dbReference>
<keyword evidence="4" id="KW-1185">Reference proteome</keyword>
<dbReference type="RefSeq" id="WP_130049509.1">
    <property type="nucleotide sequence ID" value="NZ_SEZK01000120.1"/>
</dbReference>
<proteinExistence type="predicted"/>
<sequence length="158" mass="18190">MIVDDQFQSRVQKSIKLLMERDPVIIQYDDINDLSLNSNINDERIKNEVVKGANIYALWVRGKSCSEWTPMYVGQRTESKIIERIKQHLFKKPKQTQSKLSKVENVVSKGSSIGITTIHVSPDPLRLSIEDQIIYQNTPTGKVLPWNNKSRNKPLVRT</sequence>
<organism evidence="1 3">
    <name type="scientific">Aliivibrio finisterrensis</name>
    <dbReference type="NCBI Taxonomy" id="511998"/>
    <lineage>
        <taxon>Bacteria</taxon>
        <taxon>Pseudomonadati</taxon>
        <taxon>Pseudomonadota</taxon>
        <taxon>Gammaproteobacteria</taxon>
        <taxon>Vibrionales</taxon>
        <taxon>Vibrionaceae</taxon>
        <taxon>Aliivibrio</taxon>
    </lineage>
</organism>
<comment type="caution">
    <text evidence="1">The sequence shown here is derived from an EMBL/GenBank/DDBJ whole genome shotgun (WGS) entry which is preliminary data.</text>
</comment>
<evidence type="ECO:0000313" key="1">
    <source>
        <dbReference type="EMBL" id="RYU46047.1"/>
    </source>
</evidence>
<evidence type="ECO:0000313" key="3">
    <source>
        <dbReference type="Proteomes" id="UP000294063"/>
    </source>
</evidence>
<dbReference type="EMBL" id="SEZK01000120">
    <property type="protein sequence ID" value="RYU46047.1"/>
    <property type="molecule type" value="Genomic_DNA"/>
</dbReference>
<accession>A0A4Q5KKH3</accession>
<dbReference type="AlphaFoldDB" id="A0A4Q5KKH3"/>
<dbReference type="Proteomes" id="UP000294166">
    <property type="component" value="Unassembled WGS sequence"/>
</dbReference>
<evidence type="ECO:0000313" key="2">
    <source>
        <dbReference type="EMBL" id="RYU58737.1"/>
    </source>
</evidence>
<gene>
    <name evidence="2" type="ORF">ERW53_20380</name>
    <name evidence="1" type="ORF">ERW57_19505</name>
</gene>
<evidence type="ECO:0008006" key="5">
    <source>
        <dbReference type="Google" id="ProtNLM"/>
    </source>
</evidence>
<name>A0A4Q5KKH3_9GAMM</name>
<protein>
    <recommendedName>
        <fullName evidence="5">GIY-YIG nuclease family protein</fullName>
    </recommendedName>
</protein>
<dbReference type="EMBL" id="SEZN01000081">
    <property type="protein sequence ID" value="RYU58737.1"/>
    <property type="molecule type" value="Genomic_DNA"/>
</dbReference>
<reference evidence="3 4" key="1">
    <citation type="submission" date="2019-02" db="EMBL/GenBank/DDBJ databases">
        <title>Genome sequences of Aliivibrio finisterrensis strains from farmed Atlantic salmon.</title>
        <authorList>
            <person name="Bowman J.P."/>
        </authorList>
    </citation>
    <scope>NUCLEOTIDE SEQUENCE [LARGE SCALE GENOMIC DNA]</scope>
    <source>
        <strain evidence="2 4">A21</strain>
        <strain evidence="1 3">A46</strain>
    </source>
</reference>